<dbReference type="InParanoid" id="A0A194XGE5"/>
<evidence type="ECO:0000313" key="3">
    <source>
        <dbReference type="Proteomes" id="UP000070700"/>
    </source>
</evidence>
<dbReference type="Proteomes" id="UP000070700">
    <property type="component" value="Unassembled WGS sequence"/>
</dbReference>
<reference evidence="2 3" key="1">
    <citation type="submission" date="2015-10" db="EMBL/GenBank/DDBJ databases">
        <title>Full genome of DAOMC 229536 Phialocephala scopiformis, a fungal endophyte of spruce producing the potent anti-insectan compound rugulosin.</title>
        <authorList>
            <consortium name="DOE Joint Genome Institute"/>
            <person name="Walker A.K."/>
            <person name="Frasz S.L."/>
            <person name="Seifert K.A."/>
            <person name="Miller J.D."/>
            <person name="Mondo S.J."/>
            <person name="Labutti K."/>
            <person name="Lipzen A."/>
            <person name="Dockter R."/>
            <person name="Kennedy M."/>
            <person name="Grigoriev I.V."/>
            <person name="Spatafora J.W."/>
        </authorList>
    </citation>
    <scope>NUCLEOTIDE SEQUENCE [LARGE SCALE GENOMIC DNA]</scope>
    <source>
        <strain evidence="2 3">CBS 120377</strain>
    </source>
</reference>
<dbReference type="KEGG" id="psco:LY89DRAFT_667899"/>
<dbReference type="EMBL" id="KQ947412">
    <property type="protein sequence ID" value="KUJ18847.1"/>
    <property type="molecule type" value="Genomic_DNA"/>
</dbReference>
<organism evidence="2 3">
    <name type="scientific">Mollisia scopiformis</name>
    <name type="common">Conifer needle endophyte fungus</name>
    <name type="synonym">Phialocephala scopiformis</name>
    <dbReference type="NCBI Taxonomy" id="149040"/>
    <lineage>
        <taxon>Eukaryota</taxon>
        <taxon>Fungi</taxon>
        <taxon>Dikarya</taxon>
        <taxon>Ascomycota</taxon>
        <taxon>Pezizomycotina</taxon>
        <taxon>Leotiomycetes</taxon>
        <taxon>Helotiales</taxon>
        <taxon>Mollisiaceae</taxon>
        <taxon>Mollisia</taxon>
    </lineage>
</organism>
<dbReference type="AlphaFoldDB" id="A0A194XGE5"/>
<feature type="region of interest" description="Disordered" evidence="1">
    <location>
        <begin position="105"/>
        <end position="173"/>
    </location>
</feature>
<sequence length="325" mass="38150">MSYYGNEYDYEYARQSELEREYEYERALRADRKYYEQVHRNEVDNHRADMRRREEYAHKYTKAAWMEEQRDRVAKINPDCFYRGGDRFHNHLNDELEDAYRLGMAYNPEPSRRPRSSSPRRAAPARRNASATRSGYPPFNKTASRYDPASRDESGARGRYPPLYKPASRHDPASVHDTALPIAYYESSSESDSSSSSEEDLTKYNDDYSKGCKGTCYMPLNGASKPPEKPFIEARNHFKGRCTMKKNFTDEKQYTDYNQYWEDEAMAIATDPKNLNWGDALGDWKNEYTEYGEDWEKEATEKAMKSKGDEDWDKGTDVWDGEEEN</sequence>
<evidence type="ECO:0000256" key="1">
    <source>
        <dbReference type="SAM" id="MobiDB-lite"/>
    </source>
</evidence>
<feature type="compositionally biased region" description="Low complexity" evidence="1">
    <location>
        <begin position="116"/>
        <end position="134"/>
    </location>
</feature>
<feature type="compositionally biased region" description="Basic and acidic residues" evidence="1">
    <location>
        <begin position="300"/>
        <end position="317"/>
    </location>
</feature>
<gene>
    <name evidence="2" type="ORF">LY89DRAFT_667899</name>
</gene>
<accession>A0A194XGE5</accession>
<dbReference type="GeneID" id="28822730"/>
<feature type="region of interest" description="Disordered" evidence="1">
    <location>
        <begin position="300"/>
        <end position="325"/>
    </location>
</feature>
<name>A0A194XGE5_MOLSC</name>
<dbReference type="RefSeq" id="XP_018073202.1">
    <property type="nucleotide sequence ID" value="XM_018213004.1"/>
</dbReference>
<proteinExistence type="predicted"/>
<evidence type="ECO:0000313" key="2">
    <source>
        <dbReference type="EMBL" id="KUJ18847.1"/>
    </source>
</evidence>
<keyword evidence="3" id="KW-1185">Reference proteome</keyword>
<protein>
    <submittedName>
        <fullName evidence="2">Uncharacterized protein</fullName>
    </submittedName>
</protein>